<dbReference type="InterPro" id="IPR017961">
    <property type="entry name" value="DNA_pol_Y-fam_little_finger"/>
</dbReference>
<dbReference type="InterPro" id="IPR001126">
    <property type="entry name" value="UmuC"/>
</dbReference>
<name>A0A5N1JA62_9BACT</name>
<dbReference type="InterPro" id="IPR043128">
    <property type="entry name" value="Rev_trsase/Diguanyl_cyclase"/>
</dbReference>
<dbReference type="GO" id="GO:0009432">
    <property type="term" value="P:SOS response"/>
    <property type="evidence" value="ECO:0007669"/>
    <property type="project" value="UniProtKB-KW"/>
</dbReference>
<dbReference type="GO" id="GO:0005829">
    <property type="term" value="C:cytosol"/>
    <property type="evidence" value="ECO:0007669"/>
    <property type="project" value="TreeGrafter"/>
</dbReference>
<reference evidence="7 8" key="1">
    <citation type="submission" date="2019-09" db="EMBL/GenBank/DDBJ databases">
        <title>Genome Sequence of Larkinella sp MA1.</title>
        <authorList>
            <person name="Srinivasan S."/>
        </authorList>
    </citation>
    <scope>NUCLEOTIDE SEQUENCE [LARGE SCALE GENOMIC DNA]</scope>
    <source>
        <strain evidence="7 8">MA1</strain>
    </source>
</reference>
<dbReference type="GO" id="GO:0006281">
    <property type="term" value="P:DNA repair"/>
    <property type="evidence" value="ECO:0007669"/>
    <property type="project" value="UniProtKB-KW"/>
</dbReference>
<keyword evidence="5" id="KW-0742">SOS response</keyword>
<proteinExistence type="inferred from homology"/>
<dbReference type="InterPro" id="IPR025188">
    <property type="entry name" value="DUF4113"/>
</dbReference>
<dbReference type="GO" id="GO:0042276">
    <property type="term" value="P:error-prone translesion synthesis"/>
    <property type="evidence" value="ECO:0007669"/>
    <property type="project" value="TreeGrafter"/>
</dbReference>
<dbReference type="Pfam" id="PF00817">
    <property type="entry name" value="IMS"/>
    <property type="match status" value="1"/>
</dbReference>
<comment type="similarity">
    <text evidence="1">Belongs to the DNA polymerase type-Y family.</text>
</comment>
<dbReference type="CDD" id="cd01700">
    <property type="entry name" value="PolY_Pol_V_umuC"/>
    <property type="match status" value="1"/>
</dbReference>
<dbReference type="InterPro" id="IPR043502">
    <property type="entry name" value="DNA/RNA_pol_sf"/>
</dbReference>
<dbReference type="Gene3D" id="3.40.1170.60">
    <property type="match status" value="1"/>
</dbReference>
<sequence>MNEEVWKIHVDVNNFYPSCHVSVNPALRGKAVAVLSNNDGNVISRSVAAKAMGIPMGAVFHEIKHLVTSGKLIVFSSKYQLYGDFSTRVMNILRRFIPAVELYSIDEGFGEIKAELKEVIELARKVKDTIFRWLRLHVSIGIAKTKSLAKVATYIAKRREEYDGVFALGETDQTNDVLREIKVGDLWGIGYSGEKKLNSIGVENAFQLIGLPDGWIQKNLTVQGLRLAYELRGEVCKPLQLEIKPKKAIMVAPSFGRVVTDLETMTKALKRHVIKAGEKLRHQHSKAALMTVFINTNRFAKHKPQYCNSLTFSLPFATNENEVLFRCAASVLGHLYTPGYDYHKVGVMLSGLSTDTSQQLKLFVETPDPRRSRLEKAFDRLRLKFGRDLVFYADRIPVKEPEPDWLTKQQYKSEAPTTNWKEILKAA</sequence>
<dbReference type="Pfam" id="PF11799">
    <property type="entry name" value="IMS_C"/>
    <property type="match status" value="1"/>
</dbReference>
<dbReference type="SUPFAM" id="SSF56672">
    <property type="entry name" value="DNA/RNA polymerases"/>
    <property type="match status" value="1"/>
</dbReference>
<evidence type="ECO:0000256" key="2">
    <source>
        <dbReference type="ARBA" id="ARBA00022763"/>
    </source>
</evidence>
<dbReference type="Pfam" id="PF13438">
    <property type="entry name" value="DUF4113"/>
    <property type="match status" value="1"/>
</dbReference>
<keyword evidence="8" id="KW-1185">Reference proteome</keyword>
<organism evidence="7 8">
    <name type="scientific">Larkinella humicola</name>
    <dbReference type="NCBI Taxonomy" id="2607654"/>
    <lineage>
        <taxon>Bacteria</taxon>
        <taxon>Pseudomonadati</taxon>
        <taxon>Bacteroidota</taxon>
        <taxon>Cytophagia</taxon>
        <taxon>Cytophagales</taxon>
        <taxon>Spirosomataceae</taxon>
        <taxon>Larkinella</taxon>
    </lineage>
</organism>
<dbReference type="Proteomes" id="UP000326344">
    <property type="component" value="Unassembled WGS sequence"/>
</dbReference>
<evidence type="ECO:0000313" key="7">
    <source>
        <dbReference type="EMBL" id="KAA9347217.1"/>
    </source>
</evidence>
<protein>
    <submittedName>
        <fullName evidence="7">Y-family DNA polymerase</fullName>
    </submittedName>
</protein>
<keyword evidence="2" id="KW-0227">DNA damage</keyword>
<evidence type="ECO:0000256" key="5">
    <source>
        <dbReference type="ARBA" id="ARBA00023236"/>
    </source>
</evidence>
<evidence type="ECO:0000313" key="8">
    <source>
        <dbReference type="Proteomes" id="UP000326344"/>
    </source>
</evidence>
<keyword evidence="3" id="KW-0741">SOS mutagenesis</keyword>
<dbReference type="Gene3D" id="3.30.70.270">
    <property type="match status" value="1"/>
</dbReference>
<dbReference type="GO" id="GO:0003684">
    <property type="term" value="F:damaged DNA binding"/>
    <property type="evidence" value="ECO:0007669"/>
    <property type="project" value="InterPro"/>
</dbReference>
<dbReference type="InterPro" id="IPR050116">
    <property type="entry name" value="DNA_polymerase-Y"/>
</dbReference>
<dbReference type="AlphaFoldDB" id="A0A5N1JA62"/>
<keyword evidence="4" id="KW-0234">DNA repair</keyword>
<dbReference type="RefSeq" id="WP_150880809.1">
    <property type="nucleotide sequence ID" value="NZ_VTWS01000008.1"/>
</dbReference>
<evidence type="ECO:0000256" key="3">
    <source>
        <dbReference type="ARBA" id="ARBA00023199"/>
    </source>
</evidence>
<dbReference type="EMBL" id="VTWS01000008">
    <property type="protein sequence ID" value="KAA9347217.1"/>
    <property type="molecule type" value="Genomic_DNA"/>
</dbReference>
<accession>A0A5N1JA62</accession>
<evidence type="ECO:0000259" key="6">
    <source>
        <dbReference type="PROSITE" id="PS50173"/>
    </source>
</evidence>
<gene>
    <name evidence="7" type="ORF">F0P93_26800</name>
</gene>
<dbReference type="PANTHER" id="PTHR11076">
    <property type="entry name" value="DNA REPAIR POLYMERASE UMUC / TRANSFERASE FAMILY MEMBER"/>
    <property type="match status" value="1"/>
</dbReference>
<dbReference type="GO" id="GO:0003887">
    <property type="term" value="F:DNA-directed DNA polymerase activity"/>
    <property type="evidence" value="ECO:0007669"/>
    <property type="project" value="TreeGrafter"/>
</dbReference>
<evidence type="ECO:0000256" key="1">
    <source>
        <dbReference type="ARBA" id="ARBA00010945"/>
    </source>
</evidence>
<dbReference type="PANTHER" id="PTHR11076:SF34">
    <property type="entry name" value="PROTEIN UMUC"/>
    <property type="match status" value="1"/>
</dbReference>
<feature type="domain" description="UmuC" evidence="6">
    <location>
        <begin position="7"/>
        <end position="190"/>
    </location>
</feature>
<dbReference type="Gene3D" id="1.10.150.20">
    <property type="entry name" value="5' to 3' exonuclease, C-terminal subdomain"/>
    <property type="match status" value="1"/>
</dbReference>
<evidence type="ECO:0000256" key="4">
    <source>
        <dbReference type="ARBA" id="ARBA00023204"/>
    </source>
</evidence>
<dbReference type="PROSITE" id="PS50173">
    <property type="entry name" value="UMUC"/>
    <property type="match status" value="1"/>
</dbReference>
<comment type="caution">
    <text evidence="7">The sequence shown here is derived from an EMBL/GenBank/DDBJ whole genome shotgun (WGS) entry which is preliminary data.</text>
</comment>